<dbReference type="RefSeq" id="WP_211844506.1">
    <property type="nucleotide sequence ID" value="NZ_JAAEDL010000001.1"/>
</dbReference>
<protein>
    <submittedName>
        <fullName evidence="1">Uncharacterized protein</fullName>
    </submittedName>
</protein>
<comment type="caution">
    <text evidence="1">The sequence shown here is derived from an EMBL/GenBank/DDBJ whole genome shotgun (WGS) entry which is preliminary data.</text>
</comment>
<sequence length="86" mass="9049">MASNGSLRRRLAPLAMVAAFSNPGGPGLAPGRGDHHVSLRYVEGGCRILGPFATTRRAIAVANEARSHASSVIAFHDGEGYYVRVC</sequence>
<keyword evidence="2" id="KW-1185">Reference proteome</keyword>
<name>A0A9X9X624_9PROT</name>
<dbReference type="EMBL" id="JAAEDL010000001">
    <property type="protein sequence ID" value="MBR0679160.1"/>
    <property type="molecule type" value="Genomic_DNA"/>
</dbReference>
<organism evidence="1 2">
    <name type="scientific">Neoroseomonas eburnea</name>
    <dbReference type="NCBI Taxonomy" id="1346889"/>
    <lineage>
        <taxon>Bacteria</taxon>
        <taxon>Pseudomonadati</taxon>
        <taxon>Pseudomonadota</taxon>
        <taxon>Alphaproteobacteria</taxon>
        <taxon>Acetobacterales</taxon>
        <taxon>Acetobacteraceae</taxon>
        <taxon>Neoroseomonas</taxon>
    </lineage>
</organism>
<dbReference type="AlphaFoldDB" id="A0A9X9X624"/>
<reference evidence="1" key="2">
    <citation type="journal article" date="2021" name="Syst. Appl. Microbiol.">
        <title>Roseomonas hellenica sp. nov., isolated from roots of wild-growing Alkanna tinctoria.</title>
        <authorList>
            <person name="Rat A."/>
            <person name="Naranjo H.D."/>
            <person name="Lebbe L."/>
            <person name="Cnockaert M."/>
            <person name="Krigas N."/>
            <person name="Grigoriadou K."/>
            <person name="Maloupa E."/>
            <person name="Willems A."/>
        </authorList>
    </citation>
    <scope>NUCLEOTIDE SEQUENCE</scope>
    <source>
        <strain evidence="1">LMG 31228</strain>
    </source>
</reference>
<reference evidence="1" key="1">
    <citation type="submission" date="2020-01" db="EMBL/GenBank/DDBJ databases">
        <authorList>
            <person name="Rat A."/>
        </authorList>
    </citation>
    <scope>NUCLEOTIDE SEQUENCE</scope>
    <source>
        <strain evidence="1">LMG 31228</strain>
    </source>
</reference>
<gene>
    <name evidence="1" type="ORF">GXW74_01575</name>
</gene>
<evidence type="ECO:0000313" key="2">
    <source>
        <dbReference type="Proteomes" id="UP001138709"/>
    </source>
</evidence>
<accession>A0A9X9X624</accession>
<dbReference type="Proteomes" id="UP001138709">
    <property type="component" value="Unassembled WGS sequence"/>
</dbReference>
<evidence type="ECO:0000313" key="1">
    <source>
        <dbReference type="EMBL" id="MBR0679160.1"/>
    </source>
</evidence>
<proteinExistence type="predicted"/>